<feature type="transmembrane region" description="Helical" evidence="1">
    <location>
        <begin position="100"/>
        <end position="119"/>
    </location>
</feature>
<organism evidence="2 3">
    <name type="scientific">Suillus luteus UH-Slu-Lm8-n1</name>
    <dbReference type="NCBI Taxonomy" id="930992"/>
    <lineage>
        <taxon>Eukaryota</taxon>
        <taxon>Fungi</taxon>
        <taxon>Dikarya</taxon>
        <taxon>Basidiomycota</taxon>
        <taxon>Agaricomycotina</taxon>
        <taxon>Agaricomycetes</taxon>
        <taxon>Agaricomycetidae</taxon>
        <taxon>Boletales</taxon>
        <taxon>Suillineae</taxon>
        <taxon>Suillaceae</taxon>
        <taxon>Suillus</taxon>
    </lineage>
</organism>
<dbReference type="PANTHER" id="PTHR13281:SF0">
    <property type="entry name" value="TRANSMEMBRANE PROTEIN 70, MITOCHONDRIAL"/>
    <property type="match status" value="1"/>
</dbReference>
<keyword evidence="3" id="KW-1185">Reference proteome</keyword>
<feature type="transmembrane region" description="Helical" evidence="1">
    <location>
        <begin position="125"/>
        <end position="148"/>
    </location>
</feature>
<reference evidence="3" key="2">
    <citation type="submission" date="2015-01" db="EMBL/GenBank/DDBJ databases">
        <title>Evolutionary Origins and Diversification of the Mycorrhizal Mutualists.</title>
        <authorList>
            <consortium name="DOE Joint Genome Institute"/>
            <consortium name="Mycorrhizal Genomics Consortium"/>
            <person name="Kohler A."/>
            <person name="Kuo A."/>
            <person name="Nagy L.G."/>
            <person name="Floudas D."/>
            <person name="Copeland A."/>
            <person name="Barry K.W."/>
            <person name="Cichocki N."/>
            <person name="Veneault-Fourrey C."/>
            <person name="LaButti K."/>
            <person name="Lindquist E.A."/>
            <person name="Lipzen A."/>
            <person name="Lundell T."/>
            <person name="Morin E."/>
            <person name="Murat C."/>
            <person name="Riley R."/>
            <person name="Ohm R."/>
            <person name="Sun H."/>
            <person name="Tunlid A."/>
            <person name="Henrissat B."/>
            <person name="Grigoriev I.V."/>
            <person name="Hibbett D.S."/>
            <person name="Martin F."/>
        </authorList>
    </citation>
    <scope>NUCLEOTIDE SEQUENCE [LARGE SCALE GENOMIC DNA]</scope>
    <source>
        <strain evidence="3">UH-Slu-Lm8-n1</strain>
    </source>
</reference>
<dbReference type="EMBL" id="KN835337">
    <property type="protein sequence ID" value="KIK39573.1"/>
    <property type="molecule type" value="Genomic_DNA"/>
</dbReference>
<dbReference type="InParanoid" id="A0A0D0B6X6"/>
<dbReference type="Proteomes" id="UP000054485">
    <property type="component" value="Unassembled WGS sequence"/>
</dbReference>
<name>A0A0D0B6X6_9AGAM</name>
<reference evidence="2 3" key="1">
    <citation type="submission" date="2014-04" db="EMBL/GenBank/DDBJ databases">
        <authorList>
            <consortium name="DOE Joint Genome Institute"/>
            <person name="Kuo A."/>
            <person name="Ruytinx J."/>
            <person name="Rineau F."/>
            <person name="Colpaert J."/>
            <person name="Kohler A."/>
            <person name="Nagy L.G."/>
            <person name="Floudas D."/>
            <person name="Copeland A."/>
            <person name="Barry K.W."/>
            <person name="Cichocki N."/>
            <person name="Veneault-Fourrey C."/>
            <person name="LaButti K."/>
            <person name="Lindquist E.A."/>
            <person name="Lipzen A."/>
            <person name="Lundell T."/>
            <person name="Morin E."/>
            <person name="Murat C."/>
            <person name="Sun H."/>
            <person name="Tunlid A."/>
            <person name="Henrissat B."/>
            <person name="Grigoriev I.V."/>
            <person name="Hibbett D.S."/>
            <person name="Martin F."/>
            <person name="Nordberg H.P."/>
            <person name="Cantor M.N."/>
            <person name="Hua S.X."/>
        </authorList>
    </citation>
    <scope>NUCLEOTIDE SEQUENCE [LARGE SCALE GENOMIC DNA]</scope>
    <source>
        <strain evidence="2 3">UH-Slu-Lm8-n1</strain>
    </source>
</reference>
<protein>
    <submittedName>
        <fullName evidence="2">Uncharacterized protein</fullName>
    </submittedName>
</protein>
<evidence type="ECO:0000313" key="3">
    <source>
        <dbReference type="Proteomes" id="UP000054485"/>
    </source>
</evidence>
<dbReference type="GO" id="GO:0031966">
    <property type="term" value="C:mitochondrial membrane"/>
    <property type="evidence" value="ECO:0007669"/>
    <property type="project" value="TreeGrafter"/>
</dbReference>
<sequence length="276" mass="30121">MFQLTISRLASHRAHRFASLFNSSVVCRKPAARALKSWSTSSGCGSQKQRLQLTTQSRHLSTSRLTGAALSTKEPSSADSQAQSVAYHGPLTQTFRRLKIFSLSSLGLSCIMTPFIFIVESSLPMSARIVLAATALSTSSISTALVGWSGASYVVDLQRLSPADNSGIEGIEMTTLTLTLKRLVTRVYDSDFLVDTKRPFSKWELAQSVLLPPSKEDALMAEKGGVPGEEETIAETFNATGEIVGRWIVKWENDGRGTCRGTGKVVRYFNVHEELL</sequence>
<gene>
    <name evidence="2" type="ORF">CY34DRAFT_88952</name>
</gene>
<evidence type="ECO:0000256" key="1">
    <source>
        <dbReference type="SAM" id="Phobius"/>
    </source>
</evidence>
<keyword evidence="1" id="KW-1133">Transmembrane helix</keyword>
<evidence type="ECO:0000313" key="2">
    <source>
        <dbReference type="EMBL" id="KIK39573.1"/>
    </source>
</evidence>
<dbReference type="OrthoDB" id="5386199at2759"/>
<accession>A0A0D0B6X6</accession>
<dbReference type="AlphaFoldDB" id="A0A0D0B6X6"/>
<keyword evidence="1" id="KW-0472">Membrane</keyword>
<dbReference type="PANTHER" id="PTHR13281">
    <property type="entry name" value="TRANSMEMBRANE PROTEIN 70, MITOCHONDRIAL"/>
    <property type="match status" value="1"/>
</dbReference>
<dbReference type="GO" id="GO:0033615">
    <property type="term" value="P:mitochondrial proton-transporting ATP synthase complex assembly"/>
    <property type="evidence" value="ECO:0007669"/>
    <property type="project" value="TreeGrafter"/>
</dbReference>
<keyword evidence="1" id="KW-0812">Transmembrane</keyword>
<proteinExistence type="predicted"/>
<dbReference type="HOGENOM" id="CLU_085447_0_0_1"/>
<dbReference type="InterPro" id="IPR009724">
    <property type="entry name" value="TMEM70"/>
</dbReference>